<dbReference type="Gene3D" id="3.40.50.2000">
    <property type="entry name" value="Glycogen Phosphorylase B"/>
    <property type="match status" value="1"/>
</dbReference>
<organism evidence="2 3">
    <name type="scientific">Acidovorax facilis</name>
    <dbReference type="NCBI Taxonomy" id="12917"/>
    <lineage>
        <taxon>Bacteria</taxon>
        <taxon>Pseudomonadati</taxon>
        <taxon>Pseudomonadota</taxon>
        <taxon>Betaproteobacteria</taxon>
        <taxon>Burkholderiales</taxon>
        <taxon>Comamonadaceae</taxon>
        <taxon>Acidovorax</taxon>
    </lineage>
</organism>
<protein>
    <submittedName>
        <fullName evidence="2">Uncharacterized protein</fullName>
    </submittedName>
</protein>
<dbReference type="Gene3D" id="3.40.50.11380">
    <property type="match status" value="1"/>
</dbReference>
<dbReference type="Proteomes" id="UP001595693">
    <property type="component" value="Unassembled WGS sequence"/>
</dbReference>
<comment type="caution">
    <text evidence="2">The sequence shown here is derived from an EMBL/GenBank/DDBJ whole genome shotgun (WGS) entry which is preliminary data.</text>
</comment>
<gene>
    <name evidence="2" type="ORF">ACFOW3_16830</name>
</gene>
<feature type="non-terminal residue" evidence="2">
    <location>
        <position position="1"/>
    </location>
</feature>
<dbReference type="RefSeq" id="WP_377807839.1">
    <property type="nucleotide sequence ID" value="NZ_JBHSAJ010000048.1"/>
</dbReference>
<keyword evidence="3" id="KW-1185">Reference proteome</keyword>
<feature type="compositionally biased region" description="Polar residues" evidence="1">
    <location>
        <begin position="1"/>
        <end position="12"/>
    </location>
</feature>
<evidence type="ECO:0000256" key="1">
    <source>
        <dbReference type="SAM" id="MobiDB-lite"/>
    </source>
</evidence>
<sequence length="63" mass="6996">TAGTRLTRSTAAEGSRHRRQGGMAGRLQSPLFNTHQFARDIEAAYLAMHERHLQGLPPEVIEV</sequence>
<evidence type="ECO:0000313" key="3">
    <source>
        <dbReference type="Proteomes" id="UP001595693"/>
    </source>
</evidence>
<accession>A0ABV8DCM2</accession>
<name>A0ABV8DCM2_9BURK</name>
<dbReference type="EMBL" id="JBHSAJ010000048">
    <property type="protein sequence ID" value="MFC3936281.1"/>
    <property type="molecule type" value="Genomic_DNA"/>
</dbReference>
<evidence type="ECO:0000313" key="2">
    <source>
        <dbReference type="EMBL" id="MFC3936281.1"/>
    </source>
</evidence>
<reference evidence="3" key="1">
    <citation type="journal article" date="2019" name="Int. J. Syst. Evol. Microbiol.">
        <title>The Global Catalogue of Microorganisms (GCM) 10K type strain sequencing project: providing services to taxonomists for standard genome sequencing and annotation.</title>
        <authorList>
            <consortium name="The Broad Institute Genomics Platform"/>
            <consortium name="The Broad Institute Genome Sequencing Center for Infectious Disease"/>
            <person name="Wu L."/>
            <person name="Ma J."/>
        </authorList>
    </citation>
    <scope>NUCLEOTIDE SEQUENCE [LARGE SCALE GENOMIC DNA]</scope>
    <source>
        <strain evidence="3">CCUG 2113</strain>
    </source>
</reference>
<feature type="region of interest" description="Disordered" evidence="1">
    <location>
        <begin position="1"/>
        <end position="29"/>
    </location>
</feature>
<proteinExistence type="predicted"/>